<dbReference type="GeneID" id="26740485"/>
<dbReference type="GO" id="GO:1900753">
    <property type="term" value="P:doxorubicin transport"/>
    <property type="evidence" value="ECO:0007669"/>
    <property type="project" value="InterPro"/>
</dbReference>
<dbReference type="PANTHER" id="PTHR43582">
    <property type="entry name" value="LINEARMYCIN RESISTANCE ATP-BINDING PROTEIN LNRL"/>
    <property type="match status" value="1"/>
</dbReference>
<evidence type="ECO:0000313" key="14">
    <source>
        <dbReference type="Proteomes" id="UP000062768"/>
    </source>
</evidence>
<dbReference type="GO" id="GO:0016887">
    <property type="term" value="F:ATP hydrolysis activity"/>
    <property type="evidence" value="ECO:0007669"/>
    <property type="project" value="InterPro"/>
</dbReference>
<keyword evidence="12" id="KW-0378">Hydrolase</keyword>
<evidence type="ECO:0000256" key="5">
    <source>
        <dbReference type="ARBA" id="ARBA00022840"/>
    </source>
</evidence>
<feature type="domain" description="ABC transporter" evidence="10">
    <location>
        <begin position="6"/>
        <end position="236"/>
    </location>
</feature>
<dbReference type="SUPFAM" id="SSF52540">
    <property type="entry name" value="P-loop containing nucleoside triphosphate hydrolases"/>
    <property type="match status" value="1"/>
</dbReference>
<dbReference type="InterPro" id="IPR003593">
    <property type="entry name" value="AAA+_ATPase"/>
</dbReference>
<reference evidence="11" key="1">
    <citation type="submission" date="2013-12" db="EMBL/GenBank/DDBJ databases">
        <title>The complete genome sequence of Methanobacterium sp. BRM9.</title>
        <authorList>
            <consortium name="Pastoral Greenhouse Gas Research Consortium"/>
            <person name="Kelly W.J."/>
            <person name="Leahy S.C."/>
            <person name="Perry R."/>
            <person name="Li D."/>
            <person name="Altermann E."/>
            <person name="Lambie S.C."/>
            <person name="Attwood G.T."/>
        </authorList>
    </citation>
    <scope>NUCLEOTIDE SEQUENCE [LARGE SCALE GENOMIC DNA]</scope>
    <source>
        <strain evidence="11">BRM9</strain>
    </source>
</reference>
<organism evidence="11 13">
    <name type="scientific">Methanobacterium formicicum</name>
    <dbReference type="NCBI Taxonomy" id="2162"/>
    <lineage>
        <taxon>Archaea</taxon>
        <taxon>Methanobacteriati</taxon>
        <taxon>Methanobacteriota</taxon>
        <taxon>Methanomada group</taxon>
        <taxon>Methanobacteria</taxon>
        <taxon>Methanobacteriales</taxon>
        <taxon>Methanobacteriaceae</taxon>
        <taxon>Methanobacterium</taxon>
    </lineage>
</organism>
<evidence type="ECO:0000313" key="13">
    <source>
        <dbReference type="Proteomes" id="UP000029661"/>
    </source>
</evidence>
<name>A0A089ZVU0_METFO</name>
<feature type="compositionally biased region" description="Basic residues" evidence="9">
    <location>
        <begin position="328"/>
        <end position="338"/>
    </location>
</feature>
<feature type="region of interest" description="Disordered" evidence="9">
    <location>
        <begin position="316"/>
        <end position="338"/>
    </location>
</feature>
<dbReference type="AlphaFoldDB" id="A0A089ZVU0"/>
<keyword evidence="2" id="KW-0813">Transport</keyword>
<evidence type="ECO:0000256" key="8">
    <source>
        <dbReference type="ARBA" id="ARBA00049985"/>
    </source>
</evidence>
<dbReference type="RefSeq" id="WP_048085769.1">
    <property type="nucleotide sequence ID" value="NZ_CP006933.1"/>
</dbReference>
<keyword evidence="3" id="KW-1003">Cell membrane</keyword>
<dbReference type="EMBL" id="CP006933">
    <property type="protein sequence ID" value="AIS33019.1"/>
    <property type="molecule type" value="Genomic_DNA"/>
</dbReference>
<keyword evidence="14" id="KW-1185">Reference proteome</keyword>
<evidence type="ECO:0000256" key="6">
    <source>
        <dbReference type="ARBA" id="ARBA00022967"/>
    </source>
</evidence>
<protein>
    <submittedName>
        <fullName evidence="11">ABC transporter ATP-binding protein</fullName>
    </submittedName>
    <submittedName>
        <fullName evidence="12">Daunorubicin resistance ABC transporter ATPase subunit</fullName>
        <ecNumber evidence="12">3.6.3.25</ecNumber>
    </submittedName>
</protein>
<comment type="similarity">
    <text evidence="8">Belongs to the ABC transporter superfamily. Drug exporter-1 (DrugE1) (TC 3.A.1.105) family.</text>
</comment>
<reference evidence="12" key="2">
    <citation type="submission" date="2014-09" db="EMBL/GenBank/DDBJ databases">
        <authorList>
            <person name="Bishop-Lilly K.A."/>
            <person name="Broomall S.M."/>
            <person name="Chain P.S."/>
            <person name="Chertkov O."/>
            <person name="Coyne S.R."/>
            <person name="Daligault H.E."/>
            <person name="Davenport K.W."/>
            <person name="Erkkila T."/>
            <person name="Frey K.G."/>
            <person name="Gibbons H.S."/>
            <person name="Gu W."/>
            <person name="Jaissle J."/>
            <person name="Johnson S.L."/>
            <person name="Koroleva G.I."/>
            <person name="Ladner J.T."/>
            <person name="Lo C.-C."/>
            <person name="Minogue T.D."/>
            <person name="Munk C."/>
            <person name="Palacios G.F."/>
            <person name="Redden C.L."/>
            <person name="Rosenzweig C.N."/>
            <person name="Scholz M.B."/>
            <person name="Teshima H."/>
            <person name="Xu Y."/>
        </authorList>
    </citation>
    <scope>NUCLEOTIDE SEQUENCE</scope>
    <source>
        <strain evidence="12">Mb9</strain>
    </source>
</reference>
<keyword evidence="7" id="KW-0472">Membrane</keyword>
<evidence type="ECO:0000256" key="1">
    <source>
        <dbReference type="ARBA" id="ARBA00004236"/>
    </source>
</evidence>
<proteinExistence type="inferred from homology"/>
<evidence type="ECO:0000256" key="7">
    <source>
        <dbReference type="ARBA" id="ARBA00023136"/>
    </source>
</evidence>
<comment type="subcellular location">
    <subcellularLocation>
        <location evidence="1">Cell membrane</location>
    </subcellularLocation>
</comment>
<dbReference type="InterPro" id="IPR003439">
    <property type="entry name" value="ABC_transporter-like_ATP-bd"/>
</dbReference>
<dbReference type="NCBIfam" id="TIGR01188">
    <property type="entry name" value="drrA"/>
    <property type="match status" value="1"/>
</dbReference>
<dbReference type="Proteomes" id="UP000062768">
    <property type="component" value="Chromosome I"/>
</dbReference>
<keyword evidence="4" id="KW-0547">Nucleotide-binding</keyword>
<dbReference type="KEGG" id="mfc:BRM9_2219"/>
<evidence type="ECO:0000313" key="12">
    <source>
        <dbReference type="EMBL" id="CEL25867.1"/>
    </source>
</evidence>
<dbReference type="SMART" id="SM00382">
    <property type="entry name" value="AAA"/>
    <property type="match status" value="1"/>
</dbReference>
<dbReference type="InterPro" id="IPR027417">
    <property type="entry name" value="P-loop_NTPase"/>
</dbReference>
<dbReference type="EMBL" id="LN734822">
    <property type="protein sequence ID" value="CEL25867.1"/>
    <property type="molecule type" value="Genomic_DNA"/>
</dbReference>
<evidence type="ECO:0000256" key="3">
    <source>
        <dbReference type="ARBA" id="ARBA00022475"/>
    </source>
</evidence>
<dbReference type="OrthoDB" id="31298at2157"/>
<dbReference type="GO" id="GO:0005524">
    <property type="term" value="F:ATP binding"/>
    <property type="evidence" value="ECO:0007669"/>
    <property type="project" value="UniProtKB-KW"/>
</dbReference>
<dbReference type="Pfam" id="PF00005">
    <property type="entry name" value="ABC_tran"/>
    <property type="match status" value="1"/>
</dbReference>
<dbReference type="PANTHER" id="PTHR43582:SF2">
    <property type="entry name" value="LINEARMYCIN RESISTANCE ATP-BINDING PROTEIN LNRL"/>
    <property type="match status" value="1"/>
</dbReference>
<dbReference type="FunFam" id="3.40.50.300:FF:000589">
    <property type="entry name" value="ABC transporter, ATP-binding subunit"/>
    <property type="match status" value="1"/>
</dbReference>
<dbReference type="InterPro" id="IPR005894">
    <property type="entry name" value="DrrA"/>
</dbReference>
<gene>
    <name evidence="11" type="ORF">BRM9_2219</name>
    <name evidence="12" type="ORF">MB9_2253</name>
</gene>
<dbReference type="Proteomes" id="UP000029661">
    <property type="component" value="Chromosome"/>
</dbReference>
<keyword evidence="6" id="KW-1278">Translocase</keyword>
<accession>A0A089ZVU0</accession>
<dbReference type="Gene3D" id="3.40.50.300">
    <property type="entry name" value="P-loop containing nucleotide triphosphate hydrolases"/>
    <property type="match status" value="1"/>
</dbReference>
<evidence type="ECO:0000256" key="2">
    <source>
        <dbReference type="ARBA" id="ARBA00022448"/>
    </source>
</evidence>
<dbReference type="EC" id="3.6.3.25" evidence="12"/>
<dbReference type="PATRIC" id="fig|2162.10.peg.2325"/>
<evidence type="ECO:0000259" key="10">
    <source>
        <dbReference type="PROSITE" id="PS50893"/>
    </source>
</evidence>
<evidence type="ECO:0000256" key="4">
    <source>
        <dbReference type="ARBA" id="ARBA00022741"/>
    </source>
</evidence>
<keyword evidence="5 11" id="KW-0067">ATP-binding</keyword>
<evidence type="ECO:0000313" key="11">
    <source>
        <dbReference type="EMBL" id="AIS33019.1"/>
    </source>
</evidence>
<sequence length="338" mass="37362">MTEHAIELNHLTKKFGDFTAVDDLSLNVEEGEIFGFLGPNGAGKSTTIRMLCTLAQPTSGSATVAGYDLIKESDQVRQKIGLVAEKMIMYDRLTASENLRFFGKLYAMPKQKLEERIDELLELVDMQEWKNTQISKFSTGMKQRINVIRALLPEPEILFMDEPTLGLDPQTTFSIRDITREINQSGMTVILTTHVMTEAEALSDRVAIIDHGKIAALDTPQNLKNMISHGDTTVFGVKIDNLTTELIGRIRSLEMVTAVSQQDDYNLKVSAQGEDVLNQIIDTIRGAGGNIASVTNSNESTLEDVFLAVTGKEMRDQANEKAAPVQHGHGRAPKARVR</sequence>
<dbReference type="STRING" id="2162.BRM9_2219"/>
<dbReference type="GO" id="GO:0005886">
    <property type="term" value="C:plasma membrane"/>
    <property type="evidence" value="ECO:0007669"/>
    <property type="project" value="UniProtKB-SubCell"/>
</dbReference>
<dbReference type="PROSITE" id="PS50893">
    <property type="entry name" value="ABC_TRANSPORTER_2"/>
    <property type="match status" value="1"/>
</dbReference>
<evidence type="ECO:0000256" key="9">
    <source>
        <dbReference type="SAM" id="MobiDB-lite"/>
    </source>
</evidence>
<dbReference type="GO" id="GO:0043215">
    <property type="term" value="P:daunorubicin transport"/>
    <property type="evidence" value="ECO:0007669"/>
    <property type="project" value="InterPro"/>
</dbReference>